<evidence type="ECO:0000256" key="4">
    <source>
        <dbReference type="PROSITE-ProRule" id="PRU00335"/>
    </source>
</evidence>
<dbReference type="InterPro" id="IPR009057">
    <property type="entry name" value="Homeodomain-like_sf"/>
</dbReference>
<dbReference type="RefSeq" id="WP_191828882.1">
    <property type="nucleotide sequence ID" value="NZ_JACYHB010000006.1"/>
</dbReference>
<dbReference type="PANTHER" id="PTHR30055:SF234">
    <property type="entry name" value="HTH-TYPE TRANSCRIPTIONAL REGULATOR BETI"/>
    <property type="match status" value="1"/>
</dbReference>
<feature type="region of interest" description="Disordered" evidence="5">
    <location>
        <begin position="1"/>
        <end position="21"/>
    </location>
</feature>
<evidence type="ECO:0000256" key="1">
    <source>
        <dbReference type="ARBA" id="ARBA00023015"/>
    </source>
</evidence>
<reference evidence="7" key="1">
    <citation type="journal article" date="2018" name="Curr. Microbiol.">
        <title>Cellulosimicrobium arenosum sp. nov., Isolated from Marine Sediment Sand.</title>
        <authorList>
            <person name="Oh M."/>
            <person name="Kim J.H."/>
            <person name="Yoon J.H."/>
            <person name="Schumann P."/>
            <person name="Kim W."/>
        </authorList>
    </citation>
    <scope>NUCLEOTIDE SEQUENCE</scope>
    <source>
        <strain evidence="7">KCTC 49039</strain>
    </source>
</reference>
<dbReference type="GO" id="GO:0000976">
    <property type="term" value="F:transcription cis-regulatory region binding"/>
    <property type="evidence" value="ECO:0007669"/>
    <property type="project" value="TreeGrafter"/>
</dbReference>
<accession>A0A927GAN8</accession>
<dbReference type="EMBL" id="JACYHB010000006">
    <property type="protein sequence ID" value="MBD8079310.1"/>
    <property type="molecule type" value="Genomic_DNA"/>
</dbReference>
<dbReference type="AlphaFoldDB" id="A0A927GAN8"/>
<gene>
    <name evidence="7" type="ORF">IF651_09620</name>
</gene>
<dbReference type="Gene3D" id="1.10.357.10">
    <property type="entry name" value="Tetracycline Repressor, domain 2"/>
    <property type="match status" value="1"/>
</dbReference>
<keyword evidence="1" id="KW-0805">Transcription regulation</keyword>
<dbReference type="Proteomes" id="UP000610846">
    <property type="component" value="Unassembled WGS sequence"/>
</dbReference>
<dbReference type="InterPro" id="IPR023772">
    <property type="entry name" value="DNA-bd_HTH_TetR-type_CS"/>
</dbReference>
<organism evidence="7 8">
    <name type="scientific">Cellulosimicrobium arenosum</name>
    <dbReference type="NCBI Taxonomy" id="2708133"/>
    <lineage>
        <taxon>Bacteria</taxon>
        <taxon>Bacillati</taxon>
        <taxon>Actinomycetota</taxon>
        <taxon>Actinomycetes</taxon>
        <taxon>Micrococcales</taxon>
        <taxon>Promicromonosporaceae</taxon>
        <taxon>Cellulosimicrobium</taxon>
    </lineage>
</organism>
<dbReference type="PRINTS" id="PR00455">
    <property type="entry name" value="HTHTETR"/>
</dbReference>
<keyword evidence="3" id="KW-0804">Transcription</keyword>
<keyword evidence="2 4" id="KW-0238">DNA-binding</keyword>
<keyword evidence="8" id="KW-1185">Reference proteome</keyword>
<dbReference type="InterPro" id="IPR050109">
    <property type="entry name" value="HTH-type_TetR-like_transc_reg"/>
</dbReference>
<reference evidence="7" key="2">
    <citation type="submission" date="2020-09" db="EMBL/GenBank/DDBJ databases">
        <authorList>
            <person name="Yu Y."/>
        </authorList>
    </citation>
    <scope>NUCLEOTIDE SEQUENCE</scope>
    <source>
        <strain evidence="7">KCTC 49039</strain>
    </source>
</reference>
<dbReference type="SUPFAM" id="SSF46689">
    <property type="entry name" value="Homeodomain-like"/>
    <property type="match status" value="1"/>
</dbReference>
<dbReference type="PANTHER" id="PTHR30055">
    <property type="entry name" value="HTH-TYPE TRANSCRIPTIONAL REGULATOR RUTR"/>
    <property type="match status" value="1"/>
</dbReference>
<feature type="DNA-binding region" description="H-T-H motif" evidence="4">
    <location>
        <begin position="43"/>
        <end position="62"/>
    </location>
</feature>
<evidence type="ECO:0000256" key="3">
    <source>
        <dbReference type="ARBA" id="ARBA00023163"/>
    </source>
</evidence>
<dbReference type="Pfam" id="PF00440">
    <property type="entry name" value="TetR_N"/>
    <property type="match status" value="1"/>
</dbReference>
<feature type="domain" description="HTH tetR-type" evidence="6">
    <location>
        <begin position="20"/>
        <end position="80"/>
    </location>
</feature>
<dbReference type="GO" id="GO:0003700">
    <property type="term" value="F:DNA-binding transcription factor activity"/>
    <property type="evidence" value="ECO:0007669"/>
    <property type="project" value="TreeGrafter"/>
</dbReference>
<evidence type="ECO:0000313" key="7">
    <source>
        <dbReference type="EMBL" id="MBD8079310.1"/>
    </source>
</evidence>
<dbReference type="InterPro" id="IPR001647">
    <property type="entry name" value="HTH_TetR"/>
</dbReference>
<evidence type="ECO:0000256" key="2">
    <source>
        <dbReference type="ARBA" id="ARBA00023125"/>
    </source>
</evidence>
<evidence type="ECO:0000259" key="6">
    <source>
        <dbReference type="PROSITE" id="PS50977"/>
    </source>
</evidence>
<protein>
    <submittedName>
        <fullName evidence="7">TetR/AcrR family transcriptional regulator</fullName>
    </submittedName>
</protein>
<dbReference type="PROSITE" id="PS01081">
    <property type="entry name" value="HTH_TETR_1"/>
    <property type="match status" value="1"/>
</dbReference>
<dbReference type="PROSITE" id="PS50977">
    <property type="entry name" value="HTH_TETR_2"/>
    <property type="match status" value="1"/>
</dbReference>
<comment type="caution">
    <text evidence="7">The sequence shown here is derived from an EMBL/GenBank/DDBJ whole genome shotgun (WGS) entry which is preliminary data.</text>
</comment>
<sequence>MVSTSLGTGSPGGLRERKKRRRRDALVDAAQSLVLERGLDAVTVEDVCEAVGVSPRTFFNYFPSKDDAVLGLEDLVLTTDAAADFEAGGPTGVLLDDLARLVEDIIGQQAVSPERMHRALELVEREPRLIARHIAWIDEHRVELVALCVRRREAHPFTTAPELVALVALTMMRAVGEEWHRRERRGSPSDLLPSVTHQLRALLDDPAPAAPAAPGTS</sequence>
<name>A0A927GAN8_9MICO</name>
<evidence type="ECO:0000256" key="5">
    <source>
        <dbReference type="SAM" id="MobiDB-lite"/>
    </source>
</evidence>
<proteinExistence type="predicted"/>
<evidence type="ECO:0000313" key="8">
    <source>
        <dbReference type="Proteomes" id="UP000610846"/>
    </source>
</evidence>